<feature type="signal peptide" evidence="9">
    <location>
        <begin position="1"/>
        <end position="15"/>
    </location>
</feature>
<keyword evidence="4" id="KW-0339">Growth factor</keyword>
<evidence type="ECO:0000256" key="9">
    <source>
        <dbReference type="SAM" id="SignalP"/>
    </source>
</evidence>
<keyword evidence="8" id="KW-0472">Membrane</keyword>
<dbReference type="EMBL" id="BT081937">
    <property type="protein sequence ID" value="ACO52068.1"/>
    <property type="molecule type" value="mRNA"/>
</dbReference>
<comment type="subcellular location">
    <subcellularLocation>
        <location evidence="1">Secreted</location>
        <location evidence="1">Extracellular space</location>
    </subcellularLocation>
</comment>
<evidence type="ECO:0000259" key="10">
    <source>
        <dbReference type="PROSITE" id="PS50026"/>
    </source>
</evidence>
<dbReference type="InterPro" id="IPR000742">
    <property type="entry name" value="EGF"/>
</dbReference>
<dbReference type="PROSITE" id="PS00022">
    <property type="entry name" value="EGF_1"/>
    <property type="match status" value="1"/>
</dbReference>
<evidence type="ECO:0000256" key="2">
    <source>
        <dbReference type="ARBA" id="ARBA00022525"/>
    </source>
</evidence>
<evidence type="ECO:0000256" key="7">
    <source>
        <dbReference type="PROSITE-ProRule" id="PRU00076"/>
    </source>
</evidence>
<feature type="domain" description="EGF-like" evidence="10">
    <location>
        <begin position="60"/>
        <end position="100"/>
    </location>
</feature>
<evidence type="ECO:0000256" key="5">
    <source>
        <dbReference type="ARBA" id="ARBA00023157"/>
    </source>
</evidence>
<keyword evidence="9" id="KW-0732">Signal</keyword>
<keyword evidence="6" id="KW-0497">Mitogen</keyword>
<dbReference type="GO" id="GO:0005154">
    <property type="term" value="F:epidermal growth factor receptor binding"/>
    <property type="evidence" value="ECO:0007669"/>
    <property type="project" value="TreeGrafter"/>
</dbReference>
<accession>C1C508</accession>
<dbReference type="Gene3D" id="2.10.25.10">
    <property type="entry name" value="Laminin"/>
    <property type="match status" value="1"/>
</dbReference>
<dbReference type="GO" id="GO:0007173">
    <property type="term" value="P:epidermal growth factor receptor signaling pathway"/>
    <property type="evidence" value="ECO:0007669"/>
    <property type="project" value="TreeGrafter"/>
</dbReference>
<dbReference type="PROSITE" id="PS50026">
    <property type="entry name" value="EGF_3"/>
    <property type="match status" value="1"/>
</dbReference>
<evidence type="ECO:0000256" key="8">
    <source>
        <dbReference type="SAM" id="Phobius"/>
    </source>
</evidence>
<dbReference type="SUPFAM" id="SSF57196">
    <property type="entry name" value="EGF/Laminin"/>
    <property type="match status" value="1"/>
</dbReference>
<evidence type="ECO:0000313" key="11">
    <source>
        <dbReference type="EMBL" id="ACO52068.1"/>
    </source>
</evidence>
<dbReference type="GO" id="GO:0005615">
    <property type="term" value="C:extracellular space"/>
    <property type="evidence" value="ECO:0007669"/>
    <property type="project" value="TreeGrafter"/>
</dbReference>
<evidence type="ECO:0000256" key="3">
    <source>
        <dbReference type="ARBA" id="ARBA00022536"/>
    </source>
</evidence>
<keyword evidence="8" id="KW-0812">Transmembrane</keyword>
<organism evidence="11">
    <name type="scientific">Aquarana catesbeiana</name>
    <name type="common">American bullfrog</name>
    <name type="synonym">Rana catesbeiana</name>
    <dbReference type="NCBI Taxonomy" id="8400"/>
    <lineage>
        <taxon>Eukaryota</taxon>
        <taxon>Metazoa</taxon>
        <taxon>Chordata</taxon>
        <taxon>Craniata</taxon>
        <taxon>Vertebrata</taxon>
        <taxon>Euteleostomi</taxon>
        <taxon>Amphibia</taxon>
        <taxon>Batrachia</taxon>
        <taxon>Anura</taxon>
        <taxon>Neobatrachia</taxon>
        <taxon>Ranoidea</taxon>
        <taxon>Ranidae</taxon>
        <taxon>Aquarana</taxon>
    </lineage>
</organism>
<evidence type="ECO:0000256" key="4">
    <source>
        <dbReference type="ARBA" id="ARBA00023030"/>
    </source>
</evidence>
<feature type="chain" id="PRO_5013311258" evidence="9">
    <location>
        <begin position="16"/>
        <end position="161"/>
    </location>
</feature>
<dbReference type="PRINTS" id="PR00009">
    <property type="entry name" value="EGFTGF"/>
</dbReference>
<keyword evidence="8" id="KW-1133">Transmembrane helix</keyword>
<dbReference type="GO" id="GO:0045840">
    <property type="term" value="P:positive regulation of mitotic nuclear division"/>
    <property type="evidence" value="ECO:0007669"/>
    <property type="project" value="TreeGrafter"/>
</dbReference>
<name>C1C508_AQUCT</name>
<feature type="disulfide bond" evidence="7">
    <location>
        <begin position="90"/>
        <end position="99"/>
    </location>
</feature>
<keyword evidence="2" id="KW-0964">Secreted</keyword>
<dbReference type="GO" id="GO:0008284">
    <property type="term" value="P:positive regulation of cell population proliferation"/>
    <property type="evidence" value="ECO:0007669"/>
    <property type="project" value="TreeGrafter"/>
</dbReference>
<dbReference type="GO" id="GO:0008083">
    <property type="term" value="F:growth factor activity"/>
    <property type="evidence" value="ECO:0007669"/>
    <property type="project" value="UniProtKB-KW"/>
</dbReference>
<dbReference type="PROSITE" id="PS01186">
    <property type="entry name" value="EGF_2"/>
    <property type="match status" value="1"/>
</dbReference>
<dbReference type="AlphaFoldDB" id="C1C508"/>
<sequence>MWCLVFSSTILQVVCFSGASQRQISAMFGAFLLLVAVSLAHNSSTGLDNSSYYEAATQTRFVECPDNYSDFCYHGTCRFLLSEWEASCVCFKGFLGIRCEHVDLLQVKAADHPFLREVALSVIFLAIIILSSTCLVIYFCKIRRGERNRLTLLKNIQHNDV</sequence>
<gene>
    <name evidence="11" type="primary">TGFA</name>
</gene>
<protein>
    <submittedName>
        <fullName evidence="11">Protransforming growth factor alpha</fullName>
    </submittedName>
</protein>
<keyword evidence="3 7" id="KW-0245">EGF-like domain</keyword>
<feature type="transmembrane region" description="Helical" evidence="8">
    <location>
        <begin position="118"/>
        <end position="140"/>
    </location>
</feature>
<evidence type="ECO:0000256" key="6">
    <source>
        <dbReference type="ARBA" id="ARBA00023246"/>
    </source>
</evidence>
<keyword evidence="5 7" id="KW-1015">Disulfide bond</keyword>
<reference evidence="11" key="1">
    <citation type="submission" date="2009-04" db="EMBL/GenBank/DDBJ databases">
        <title>Rana catesbeiana ESTs and full-length cDNAs.</title>
        <authorList>
            <person name="Helbing C.C."/>
            <person name="Veldhoen N."/>
            <person name="Leong J."/>
            <person name="Koop B.F."/>
        </authorList>
    </citation>
    <scope>NUCLEOTIDE SEQUENCE</scope>
    <source>
        <tissue evidence="11">Mixed tissue</tissue>
    </source>
</reference>
<comment type="caution">
    <text evidence="7">Lacks conserved residue(s) required for the propagation of feature annotation.</text>
</comment>
<proteinExistence type="evidence at transcript level"/>
<dbReference type="PANTHER" id="PTHR10740:SF1">
    <property type="entry name" value="PROTRANSFORMING GROWTH FACTOR ALPHA"/>
    <property type="match status" value="1"/>
</dbReference>
<dbReference type="GO" id="GO:0051781">
    <property type="term" value="P:positive regulation of cell division"/>
    <property type="evidence" value="ECO:0007669"/>
    <property type="project" value="UniProtKB-KW"/>
</dbReference>
<evidence type="ECO:0000256" key="1">
    <source>
        <dbReference type="ARBA" id="ARBA00004239"/>
    </source>
</evidence>
<dbReference type="FunFam" id="2.10.25.10:FF:000182">
    <property type="entry name" value="Protransforming growth factor alpha"/>
    <property type="match status" value="1"/>
</dbReference>
<dbReference type="PANTHER" id="PTHR10740">
    <property type="entry name" value="TRANSFORMING GROWTH FACTOR ALPHA"/>
    <property type="match status" value="1"/>
</dbReference>